<dbReference type="InterPro" id="IPR002885">
    <property type="entry name" value="PPR_rpt"/>
</dbReference>
<keyword evidence="2" id="KW-0677">Repeat</keyword>
<reference evidence="4 5" key="1">
    <citation type="journal article" date="2021" name="BMC Genomics">
        <title>Datura genome reveals duplications of psychoactive alkaloid biosynthetic genes and high mutation rate following tissue culture.</title>
        <authorList>
            <person name="Rajewski A."/>
            <person name="Carter-House D."/>
            <person name="Stajich J."/>
            <person name="Litt A."/>
        </authorList>
    </citation>
    <scope>NUCLEOTIDE SEQUENCE [LARGE SCALE GENOMIC DNA]</scope>
    <source>
        <strain evidence="4">AR-01</strain>
    </source>
</reference>
<evidence type="ECO:0000256" key="1">
    <source>
        <dbReference type="ARBA" id="ARBA00007626"/>
    </source>
</evidence>
<evidence type="ECO:0000256" key="2">
    <source>
        <dbReference type="ARBA" id="ARBA00022737"/>
    </source>
</evidence>
<sequence>MLIGCLGKLNFKGDVPISNHEGSKELSLPRASNISFTSLPTMRLNEQATEILLKGHVFKALFCVDAYNRLEPIAKLMVCQQMFLLVELQLKTELITFFFYNLLQVEGDIVAVEVDPPSLWARMKRYTADSVIVESFGFLALKRRPMPFFNVKKSEVAILSQTIGETEVFIVDGIRIGLQPDVVTYNTWISAYCHSVSIDAGYSVFHRMKDTRINPDVITYNSLTAGATRYSLLSKCLNLFYEMIEMSLPDI</sequence>
<comment type="caution">
    <text evidence="4">The sequence shown here is derived from an EMBL/GenBank/DDBJ whole genome shotgun (WGS) entry which is preliminary data.</text>
</comment>
<accession>A0ABS8UZG8</accession>
<dbReference type="PROSITE" id="PS51375">
    <property type="entry name" value="PPR"/>
    <property type="match status" value="1"/>
</dbReference>
<keyword evidence="5" id="KW-1185">Reference proteome</keyword>
<comment type="similarity">
    <text evidence="1">Belongs to the PPR family. P subfamily.</text>
</comment>
<proteinExistence type="inferred from homology"/>
<evidence type="ECO:0000313" key="5">
    <source>
        <dbReference type="Proteomes" id="UP000823775"/>
    </source>
</evidence>
<dbReference type="EMBL" id="JACEIK010002868">
    <property type="protein sequence ID" value="MCD9639225.1"/>
    <property type="molecule type" value="Genomic_DNA"/>
</dbReference>
<evidence type="ECO:0000313" key="4">
    <source>
        <dbReference type="EMBL" id="MCD9639225.1"/>
    </source>
</evidence>
<feature type="repeat" description="PPR" evidence="3">
    <location>
        <begin position="181"/>
        <end position="215"/>
    </location>
</feature>
<organism evidence="4 5">
    <name type="scientific">Datura stramonium</name>
    <name type="common">Jimsonweed</name>
    <name type="synonym">Common thornapple</name>
    <dbReference type="NCBI Taxonomy" id="4076"/>
    <lineage>
        <taxon>Eukaryota</taxon>
        <taxon>Viridiplantae</taxon>
        <taxon>Streptophyta</taxon>
        <taxon>Embryophyta</taxon>
        <taxon>Tracheophyta</taxon>
        <taxon>Spermatophyta</taxon>
        <taxon>Magnoliopsida</taxon>
        <taxon>eudicotyledons</taxon>
        <taxon>Gunneridae</taxon>
        <taxon>Pentapetalae</taxon>
        <taxon>asterids</taxon>
        <taxon>lamiids</taxon>
        <taxon>Solanales</taxon>
        <taxon>Solanaceae</taxon>
        <taxon>Solanoideae</taxon>
        <taxon>Datureae</taxon>
        <taxon>Datura</taxon>
    </lineage>
</organism>
<evidence type="ECO:0000256" key="3">
    <source>
        <dbReference type="PROSITE-ProRule" id="PRU00708"/>
    </source>
</evidence>
<dbReference type="NCBIfam" id="TIGR00756">
    <property type="entry name" value="PPR"/>
    <property type="match status" value="1"/>
</dbReference>
<protein>
    <recommendedName>
        <fullName evidence="6">Pentatricopeptide repeat-containing protein</fullName>
    </recommendedName>
</protein>
<name>A0ABS8UZG8_DATST</name>
<dbReference type="Pfam" id="PF13041">
    <property type="entry name" value="PPR_2"/>
    <property type="match status" value="1"/>
</dbReference>
<dbReference type="InterPro" id="IPR011990">
    <property type="entry name" value="TPR-like_helical_dom_sf"/>
</dbReference>
<dbReference type="Gene3D" id="1.25.40.10">
    <property type="entry name" value="Tetratricopeptide repeat domain"/>
    <property type="match status" value="1"/>
</dbReference>
<gene>
    <name evidence="4" type="ORF">HAX54_023607</name>
</gene>
<dbReference type="PANTHER" id="PTHR47941">
    <property type="entry name" value="PENTATRICOPEPTIDE REPEAT-CONTAINING PROTEIN 3, MITOCHONDRIAL"/>
    <property type="match status" value="1"/>
</dbReference>
<dbReference type="Proteomes" id="UP000823775">
    <property type="component" value="Unassembled WGS sequence"/>
</dbReference>
<evidence type="ECO:0008006" key="6">
    <source>
        <dbReference type="Google" id="ProtNLM"/>
    </source>
</evidence>